<dbReference type="PANTHER" id="PTHR13285:SF18">
    <property type="entry name" value="PROTEIN-CYSTEINE N-PALMITOYLTRANSFERASE RASP"/>
    <property type="match status" value="1"/>
</dbReference>
<feature type="transmembrane region" description="Helical" evidence="7">
    <location>
        <begin position="592"/>
        <end position="615"/>
    </location>
</feature>
<dbReference type="EMBL" id="ML120420">
    <property type="protein sequence ID" value="RPA95863.1"/>
    <property type="molecule type" value="Genomic_DNA"/>
</dbReference>
<organism evidence="8 9">
    <name type="scientific">Choiromyces venosus 120613-1</name>
    <dbReference type="NCBI Taxonomy" id="1336337"/>
    <lineage>
        <taxon>Eukaryota</taxon>
        <taxon>Fungi</taxon>
        <taxon>Dikarya</taxon>
        <taxon>Ascomycota</taxon>
        <taxon>Pezizomycotina</taxon>
        <taxon>Pezizomycetes</taxon>
        <taxon>Pezizales</taxon>
        <taxon>Tuberaceae</taxon>
        <taxon>Choiromyces</taxon>
    </lineage>
</organism>
<feature type="transmembrane region" description="Helical" evidence="7">
    <location>
        <begin position="421"/>
        <end position="440"/>
    </location>
</feature>
<comment type="similarity">
    <text evidence="2">Belongs to the membrane-bound acyltransferase family.</text>
</comment>
<keyword evidence="3 7" id="KW-0812">Transmembrane</keyword>
<feature type="region of interest" description="Disordered" evidence="6">
    <location>
        <begin position="320"/>
        <end position="343"/>
    </location>
</feature>
<dbReference type="GO" id="GO:0006506">
    <property type="term" value="P:GPI anchor biosynthetic process"/>
    <property type="evidence" value="ECO:0007669"/>
    <property type="project" value="TreeGrafter"/>
</dbReference>
<name>A0A3N4JC60_9PEZI</name>
<dbReference type="InterPro" id="IPR051085">
    <property type="entry name" value="MB_O-acyltransferase"/>
</dbReference>
<feature type="region of interest" description="Disordered" evidence="6">
    <location>
        <begin position="21"/>
        <end position="62"/>
    </location>
</feature>
<dbReference type="STRING" id="1336337.A0A3N4JC60"/>
<feature type="compositionally biased region" description="Polar residues" evidence="6">
    <location>
        <begin position="21"/>
        <end position="30"/>
    </location>
</feature>
<feature type="transmembrane region" description="Helical" evidence="7">
    <location>
        <begin position="239"/>
        <end position="256"/>
    </location>
</feature>
<dbReference type="Proteomes" id="UP000276215">
    <property type="component" value="Unassembled WGS sequence"/>
</dbReference>
<comment type="subcellular location">
    <subcellularLocation>
        <location evidence="1">Membrane</location>
        <topology evidence="1">Multi-pass membrane protein</topology>
    </subcellularLocation>
</comment>
<evidence type="ECO:0000256" key="1">
    <source>
        <dbReference type="ARBA" id="ARBA00004141"/>
    </source>
</evidence>
<keyword evidence="4 7" id="KW-1133">Transmembrane helix</keyword>
<evidence type="ECO:0000313" key="9">
    <source>
        <dbReference type="Proteomes" id="UP000276215"/>
    </source>
</evidence>
<feature type="transmembrane region" description="Helical" evidence="7">
    <location>
        <begin position="527"/>
        <end position="553"/>
    </location>
</feature>
<feature type="transmembrane region" description="Helical" evidence="7">
    <location>
        <begin position="635"/>
        <end position="654"/>
    </location>
</feature>
<evidence type="ECO:0000256" key="3">
    <source>
        <dbReference type="ARBA" id="ARBA00022692"/>
    </source>
</evidence>
<dbReference type="GO" id="GO:0016020">
    <property type="term" value="C:membrane"/>
    <property type="evidence" value="ECO:0007669"/>
    <property type="project" value="UniProtKB-SubCell"/>
</dbReference>
<evidence type="ECO:0000256" key="6">
    <source>
        <dbReference type="SAM" id="MobiDB-lite"/>
    </source>
</evidence>
<dbReference type="Pfam" id="PF03062">
    <property type="entry name" value="MBOAT"/>
    <property type="match status" value="1"/>
</dbReference>
<feature type="transmembrane region" description="Helical" evidence="7">
    <location>
        <begin position="460"/>
        <end position="479"/>
    </location>
</feature>
<evidence type="ECO:0000256" key="2">
    <source>
        <dbReference type="ARBA" id="ARBA00010323"/>
    </source>
</evidence>
<feature type="transmembrane region" description="Helical" evidence="7">
    <location>
        <begin position="206"/>
        <end position="227"/>
    </location>
</feature>
<keyword evidence="9" id="KW-1185">Reference proteome</keyword>
<accession>A0A3N4JC60</accession>
<evidence type="ECO:0000313" key="8">
    <source>
        <dbReference type="EMBL" id="RPA95863.1"/>
    </source>
</evidence>
<feature type="transmembrane region" description="Helical" evidence="7">
    <location>
        <begin position="559"/>
        <end position="580"/>
    </location>
</feature>
<dbReference type="GO" id="GO:0005783">
    <property type="term" value="C:endoplasmic reticulum"/>
    <property type="evidence" value="ECO:0007669"/>
    <property type="project" value="TreeGrafter"/>
</dbReference>
<feature type="compositionally biased region" description="Acidic residues" evidence="6">
    <location>
        <begin position="328"/>
        <end position="342"/>
    </location>
</feature>
<evidence type="ECO:0000256" key="7">
    <source>
        <dbReference type="SAM" id="Phobius"/>
    </source>
</evidence>
<dbReference type="InterPro" id="IPR004299">
    <property type="entry name" value="MBOAT_fam"/>
</dbReference>
<feature type="transmembrane region" description="Helical" evidence="7">
    <location>
        <begin position="68"/>
        <end position="87"/>
    </location>
</feature>
<dbReference type="AlphaFoldDB" id="A0A3N4JC60"/>
<keyword evidence="5 7" id="KW-0472">Membrane</keyword>
<evidence type="ECO:0000256" key="5">
    <source>
        <dbReference type="ARBA" id="ARBA00023136"/>
    </source>
</evidence>
<dbReference type="PANTHER" id="PTHR13285">
    <property type="entry name" value="ACYLTRANSFERASE"/>
    <property type="match status" value="1"/>
</dbReference>
<sequence length="669" mass="76391">MPRFSTIRSIFSLDTLDSRLTANTPRSSSPPKNPTALSLAGTARNGESSRSQKLRKESSPSKWGTPEFWLYIIGVGIAVILMFKTTYDLSKESHPNYPKYEPLLSPGWIPGRKVDNSDEQYAGFRNNIPILGGVLIGHSLLRRGFNVLFSRLFPTPPHNSSYRASHNINRRKYFDIFFAVIFLTALHSLSIIKILVILTANWLISFFHPSSIFVPILTWGFNIGVLFANEYFKGYHFRLILPWLIAGEGAGVGYAMDHFLGGGLLPRWEISFNITVLRLISYNMDHYWAAKRLEEADDVVVGRDEGSVLEVRSLVGRRGEDVERAEDGEMGAEEDSSDDEEAQDARLILEQKKKLLDPANISERDRIDTPASVEDYGFFNYLAYILYSPLYLAGPIITFNDFVHQQRYPQPTTSPTLVTKYALRLLSSILTMEFVLHYLYVVAISKTGHTYDSWSNDTPFQLSMIGYFNLHIIWLKLLIPWRFFRLWALVDHVDPPENMLRCMSNNYSALAFWRAWHRSFNRWIVRYIYIPLGGASRPIVNMVVVFTFVALWHDLSFKLLAWGWLVVLFVIPELVCRKVFPKRRFEGRERTYRYLSGLGAVGNVLMMMGANLVGFAIGVEGVRDLIRGVLGSWEGFGFVVLACTALFMAAQIMFEVREGEKRVGIDLRC</sequence>
<reference evidence="8 9" key="1">
    <citation type="journal article" date="2018" name="Nat. Ecol. Evol.">
        <title>Pezizomycetes genomes reveal the molecular basis of ectomycorrhizal truffle lifestyle.</title>
        <authorList>
            <person name="Murat C."/>
            <person name="Payen T."/>
            <person name="Noel B."/>
            <person name="Kuo A."/>
            <person name="Morin E."/>
            <person name="Chen J."/>
            <person name="Kohler A."/>
            <person name="Krizsan K."/>
            <person name="Balestrini R."/>
            <person name="Da Silva C."/>
            <person name="Montanini B."/>
            <person name="Hainaut M."/>
            <person name="Levati E."/>
            <person name="Barry K.W."/>
            <person name="Belfiori B."/>
            <person name="Cichocki N."/>
            <person name="Clum A."/>
            <person name="Dockter R.B."/>
            <person name="Fauchery L."/>
            <person name="Guy J."/>
            <person name="Iotti M."/>
            <person name="Le Tacon F."/>
            <person name="Lindquist E.A."/>
            <person name="Lipzen A."/>
            <person name="Malagnac F."/>
            <person name="Mello A."/>
            <person name="Molinier V."/>
            <person name="Miyauchi S."/>
            <person name="Poulain J."/>
            <person name="Riccioni C."/>
            <person name="Rubini A."/>
            <person name="Sitrit Y."/>
            <person name="Splivallo R."/>
            <person name="Traeger S."/>
            <person name="Wang M."/>
            <person name="Zifcakova L."/>
            <person name="Wipf D."/>
            <person name="Zambonelli A."/>
            <person name="Paolocci F."/>
            <person name="Nowrousian M."/>
            <person name="Ottonello S."/>
            <person name="Baldrian P."/>
            <person name="Spatafora J.W."/>
            <person name="Henrissat B."/>
            <person name="Nagy L.G."/>
            <person name="Aury J.M."/>
            <person name="Wincker P."/>
            <person name="Grigoriev I.V."/>
            <person name="Bonfante P."/>
            <person name="Martin F.M."/>
        </authorList>
    </citation>
    <scope>NUCLEOTIDE SEQUENCE [LARGE SCALE GENOMIC DNA]</scope>
    <source>
        <strain evidence="8 9">120613-1</strain>
    </source>
</reference>
<gene>
    <name evidence="8" type="ORF">L873DRAFT_1282038</name>
</gene>
<proteinExistence type="inferred from homology"/>
<feature type="transmembrane region" description="Helical" evidence="7">
    <location>
        <begin position="381"/>
        <end position="400"/>
    </location>
</feature>
<feature type="transmembrane region" description="Helical" evidence="7">
    <location>
        <begin position="173"/>
        <end position="200"/>
    </location>
</feature>
<dbReference type="OrthoDB" id="420606at2759"/>
<protein>
    <submittedName>
        <fullName evidence="8">Putative glycerol:H+ symporter</fullName>
    </submittedName>
</protein>
<evidence type="ECO:0000256" key="4">
    <source>
        <dbReference type="ARBA" id="ARBA00022989"/>
    </source>
</evidence>
<dbReference type="GO" id="GO:0008374">
    <property type="term" value="F:O-acyltransferase activity"/>
    <property type="evidence" value="ECO:0007669"/>
    <property type="project" value="TreeGrafter"/>
</dbReference>